<evidence type="ECO:0000256" key="2">
    <source>
        <dbReference type="ARBA" id="ARBA00022898"/>
    </source>
</evidence>
<dbReference type="PANTHER" id="PTHR42937:SF1">
    <property type="entry name" value="DIAMINOPROPIONATE AMMONIA-LYASE"/>
    <property type="match status" value="1"/>
</dbReference>
<dbReference type="InterPro" id="IPR001926">
    <property type="entry name" value="TrpB-like_PALP"/>
</dbReference>
<organism evidence="4 5">
    <name type="scientific">Rhizobium daejeonense</name>
    <dbReference type="NCBI Taxonomy" id="240521"/>
    <lineage>
        <taxon>Bacteria</taxon>
        <taxon>Pseudomonadati</taxon>
        <taxon>Pseudomonadota</taxon>
        <taxon>Alphaproteobacteria</taxon>
        <taxon>Hyphomicrobiales</taxon>
        <taxon>Rhizobiaceae</taxon>
        <taxon>Rhizobium/Agrobacterium group</taxon>
        <taxon>Rhizobium</taxon>
    </lineage>
</organism>
<protein>
    <submittedName>
        <fullName evidence="4">Diaminopropionate ammonia-lyase</fullName>
        <ecNumber evidence="4">4.3.1.15</ecNumber>
    </submittedName>
</protein>
<evidence type="ECO:0000313" key="5">
    <source>
        <dbReference type="Proteomes" id="UP000477849"/>
    </source>
</evidence>
<dbReference type="GO" id="GO:0008838">
    <property type="term" value="F:diaminopropionate ammonia-lyase activity"/>
    <property type="evidence" value="ECO:0007669"/>
    <property type="project" value="UniProtKB-EC"/>
</dbReference>
<dbReference type="NCBIfam" id="TIGR01747">
    <property type="entry name" value="diampropi_NH3ly"/>
    <property type="match status" value="1"/>
</dbReference>
<accession>A0A6M1SC09</accession>
<keyword evidence="4" id="KW-0456">Lyase</keyword>
<dbReference type="NCBIfam" id="NF006058">
    <property type="entry name" value="PRK08206.1"/>
    <property type="match status" value="1"/>
</dbReference>
<dbReference type="InterPro" id="IPR010081">
    <property type="entry name" value="DiNH2opropionate_NH3_lyase"/>
</dbReference>
<dbReference type="Proteomes" id="UP000477849">
    <property type="component" value="Unassembled WGS sequence"/>
</dbReference>
<dbReference type="InterPro" id="IPR036052">
    <property type="entry name" value="TrpB-like_PALP_sf"/>
</dbReference>
<evidence type="ECO:0000256" key="1">
    <source>
        <dbReference type="ARBA" id="ARBA00001933"/>
    </source>
</evidence>
<evidence type="ECO:0000313" key="4">
    <source>
        <dbReference type="EMBL" id="NGO66700.1"/>
    </source>
</evidence>
<dbReference type="Pfam" id="PF00291">
    <property type="entry name" value="PALP"/>
    <property type="match status" value="1"/>
</dbReference>
<dbReference type="RefSeq" id="WP_163897542.1">
    <property type="nucleotide sequence ID" value="NZ_CP048425.1"/>
</dbReference>
<reference evidence="4 5" key="1">
    <citation type="submission" date="2020-02" db="EMBL/GenBank/DDBJ databases">
        <title>Genome sequence of the type strain CCBAU10050 of Rhizobium daejeonense.</title>
        <authorList>
            <person name="Gao J."/>
            <person name="Sun J."/>
        </authorList>
    </citation>
    <scope>NUCLEOTIDE SEQUENCE [LARGE SCALE GENOMIC DNA]</scope>
    <source>
        <strain evidence="4 5">CCBAU10050</strain>
    </source>
</reference>
<comment type="cofactor">
    <cofactor evidence="1">
        <name>pyridoxal 5'-phosphate</name>
        <dbReference type="ChEBI" id="CHEBI:597326"/>
    </cofactor>
</comment>
<dbReference type="GO" id="GO:0030170">
    <property type="term" value="F:pyridoxal phosphate binding"/>
    <property type="evidence" value="ECO:0007669"/>
    <property type="project" value="InterPro"/>
</dbReference>
<dbReference type="PANTHER" id="PTHR42937">
    <property type="match status" value="1"/>
</dbReference>
<proteinExistence type="predicted"/>
<dbReference type="SUPFAM" id="SSF53686">
    <property type="entry name" value="Tryptophan synthase beta subunit-like PLP-dependent enzymes"/>
    <property type="match status" value="1"/>
</dbReference>
<gene>
    <name evidence="4" type="ORF">G6N76_23845</name>
</gene>
<keyword evidence="2" id="KW-0663">Pyridoxal phosphate</keyword>
<evidence type="ECO:0000259" key="3">
    <source>
        <dbReference type="Pfam" id="PF00291"/>
    </source>
</evidence>
<dbReference type="AlphaFoldDB" id="A0A6M1SC09"/>
<feature type="domain" description="Tryptophan synthase beta chain-like PALP" evidence="3">
    <location>
        <begin position="47"/>
        <end position="364"/>
    </location>
</feature>
<dbReference type="CDD" id="cd00640">
    <property type="entry name" value="Trp-synth-beta_II"/>
    <property type="match status" value="1"/>
</dbReference>
<dbReference type="EC" id="4.3.1.15" evidence="4"/>
<dbReference type="EMBL" id="JAAKZH010000015">
    <property type="protein sequence ID" value="NGO66700.1"/>
    <property type="molecule type" value="Genomic_DNA"/>
</dbReference>
<comment type="caution">
    <text evidence="4">The sequence shown here is derived from an EMBL/GenBank/DDBJ whole genome shotgun (WGS) entry which is preliminary data.</text>
</comment>
<name>A0A6M1SC09_9HYPH</name>
<dbReference type="Gene3D" id="3.40.50.1100">
    <property type="match status" value="3"/>
</dbReference>
<sequence length="406" mass="42222">MVSDFASVKARFEAGHPAPKGPYPDTFKPVLSRDAGKEALSTISAWRGYAETPLVSLDALAKATGVSRIFYKQEAGRFGLGSFKALGGAYAVYRLLAALIEKETGTKPAPQDILDGRYAGIVSGVTVTCATDGNHGRSVAWGARMFGCKAVIFIHATVSEAREQAIASYGAKVIRTAGNYDDSVREAARMAAENGWHVVSDTSYPGYTDVPRNVMQGYSVMADEAERQLGDLRPTHIFIQGGVGGLAAAVTAHFWEVLGVDAPVVTVVEPETAACLLESAVAGKPTAVGGDLETIMAGLACGEPSIIAWPILEGGASAFMAIPDGAVADTMRLLASGEAGARLVGGESGVAGLAGYLVASAKPEWREELGLNENSVVLFFGSEGDTDPELYQSIVGKSGKAVEAGK</sequence>
<keyword evidence="5" id="KW-1185">Reference proteome</keyword>